<proteinExistence type="predicted"/>
<comment type="caution">
    <text evidence="1">The sequence shown here is derived from an EMBL/GenBank/DDBJ whole genome shotgun (WGS) entry which is preliminary data.</text>
</comment>
<dbReference type="EMBL" id="BARS01023976">
    <property type="protein sequence ID" value="GAG02539.1"/>
    <property type="molecule type" value="Genomic_DNA"/>
</dbReference>
<name>X0U9N3_9ZZZZ</name>
<gene>
    <name evidence="1" type="ORF">S01H1_38123</name>
</gene>
<accession>X0U9N3</accession>
<evidence type="ECO:0000313" key="1">
    <source>
        <dbReference type="EMBL" id="GAG02539.1"/>
    </source>
</evidence>
<protein>
    <submittedName>
        <fullName evidence="1">Uncharacterized protein</fullName>
    </submittedName>
</protein>
<reference evidence="1" key="1">
    <citation type="journal article" date="2014" name="Front. Microbiol.">
        <title>High frequency of phylogenetically diverse reductive dehalogenase-homologous genes in deep subseafloor sedimentary metagenomes.</title>
        <authorList>
            <person name="Kawai M."/>
            <person name="Futagami T."/>
            <person name="Toyoda A."/>
            <person name="Takaki Y."/>
            <person name="Nishi S."/>
            <person name="Hori S."/>
            <person name="Arai W."/>
            <person name="Tsubouchi T."/>
            <person name="Morono Y."/>
            <person name="Uchiyama I."/>
            <person name="Ito T."/>
            <person name="Fujiyama A."/>
            <person name="Inagaki F."/>
            <person name="Takami H."/>
        </authorList>
    </citation>
    <scope>NUCLEOTIDE SEQUENCE</scope>
    <source>
        <strain evidence="1">Expedition CK06-06</strain>
    </source>
</reference>
<organism evidence="1">
    <name type="scientific">marine sediment metagenome</name>
    <dbReference type="NCBI Taxonomy" id="412755"/>
    <lineage>
        <taxon>unclassified sequences</taxon>
        <taxon>metagenomes</taxon>
        <taxon>ecological metagenomes</taxon>
    </lineage>
</organism>
<sequence>MGVAIAGAVIGTVGLISSFLGSRKASKAAKKEAKEQARLEGLLTNEQLRRLKIDERTMYGKTLAGFASGGVQATAPTLGGEARVQTGSPQAVMQEQASEFAQERQITSDVGATKVSQSLTRGKNVANAYKWQGYSNMASGISGILAGFG</sequence>
<dbReference type="AlphaFoldDB" id="X0U9N3"/>